<evidence type="ECO:0000313" key="2">
    <source>
        <dbReference type="EMBL" id="KAB1640907.1"/>
    </source>
</evidence>
<evidence type="ECO:0000313" key="3">
    <source>
        <dbReference type="Proteomes" id="UP000468668"/>
    </source>
</evidence>
<dbReference type="OrthoDB" id="3170180at2"/>
<dbReference type="GeneID" id="98657724"/>
<dbReference type="GO" id="GO:0005829">
    <property type="term" value="C:cytosol"/>
    <property type="evidence" value="ECO:0007669"/>
    <property type="project" value="TreeGrafter"/>
</dbReference>
<keyword evidence="3" id="KW-1185">Reference proteome</keyword>
<dbReference type="Proteomes" id="UP000468668">
    <property type="component" value="Unassembled WGS sequence"/>
</dbReference>
<dbReference type="SUPFAM" id="SSF46785">
    <property type="entry name" value="Winged helix' DNA-binding domain"/>
    <property type="match status" value="1"/>
</dbReference>
<accession>A0A6N6NN63</accession>
<evidence type="ECO:0000259" key="1">
    <source>
        <dbReference type="PROSITE" id="PS50931"/>
    </source>
</evidence>
<protein>
    <submittedName>
        <fullName evidence="2">LysR family transcriptional regulator</fullName>
    </submittedName>
</protein>
<dbReference type="PROSITE" id="PS50931">
    <property type="entry name" value="HTH_LYSR"/>
    <property type="match status" value="1"/>
</dbReference>
<dbReference type="InterPro" id="IPR036390">
    <property type="entry name" value="WH_DNA-bd_sf"/>
</dbReference>
<dbReference type="Gene3D" id="1.10.10.10">
    <property type="entry name" value="Winged helix-like DNA-binding domain superfamily/Winged helix DNA-binding domain"/>
    <property type="match status" value="1"/>
</dbReference>
<organism evidence="2 3">
    <name type="scientific">Ellagibacter isourolithinifaciens</name>
    <dbReference type="NCBI Taxonomy" id="2137581"/>
    <lineage>
        <taxon>Bacteria</taxon>
        <taxon>Bacillati</taxon>
        <taxon>Actinomycetota</taxon>
        <taxon>Coriobacteriia</taxon>
        <taxon>Eggerthellales</taxon>
        <taxon>Eggerthellaceae</taxon>
        <taxon>Ellagibacter</taxon>
    </lineage>
</organism>
<dbReference type="InterPro" id="IPR000847">
    <property type="entry name" value="LysR_HTH_N"/>
</dbReference>
<dbReference type="InterPro" id="IPR036388">
    <property type="entry name" value="WH-like_DNA-bd_sf"/>
</dbReference>
<dbReference type="GO" id="GO:0003700">
    <property type="term" value="F:DNA-binding transcription factor activity"/>
    <property type="evidence" value="ECO:0007669"/>
    <property type="project" value="InterPro"/>
</dbReference>
<dbReference type="AlphaFoldDB" id="A0A6N6NN63"/>
<dbReference type="Pfam" id="PF00126">
    <property type="entry name" value="HTH_1"/>
    <property type="match status" value="1"/>
</dbReference>
<gene>
    <name evidence="2" type="ORF">F8C90_04805</name>
</gene>
<feature type="domain" description="HTH lysR-type" evidence="1">
    <location>
        <begin position="1"/>
        <end position="58"/>
    </location>
</feature>
<proteinExistence type="predicted"/>
<dbReference type="PANTHER" id="PTHR30419:SF8">
    <property type="entry name" value="NITROGEN ASSIMILATION TRANSCRIPTIONAL ACTIVATOR-RELATED"/>
    <property type="match status" value="1"/>
</dbReference>
<reference evidence="2 3" key="1">
    <citation type="submission" date="2019-09" db="EMBL/GenBank/DDBJ databases">
        <title>Whole genome shotgun sequencing (WGS) of Ellagibacter isourolithinifaciens DSM 104140(T) and Adlercreutzia muris DSM 29508(T).</title>
        <authorList>
            <person name="Stoll D.A."/>
            <person name="Danylec N."/>
            <person name="Huch M."/>
        </authorList>
    </citation>
    <scope>NUCLEOTIDE SEQUENCE [LARGE SCALE GENOMIC DNA]</scope>
    <source>
        <strain evidence="2 3">DSM 104140</strain>
    </source>
</reference>
<dbReference type="PANTHER" id="PTHR30419">
    <property type="entry name" value="HTH-TYPE TRANSCRIPTIONAL REGULATOR YBHD"/>
    <property type="match status" value="1"/>
</dbReference>
<sequence>MNIDYLYYFMDVAKTKSITRAAKLNFISPQGMSRAMNELEKELGCQLLVRFSNKLELSEAGEKIEPYISRTIESYSRLLDFATSESHLEQNESRSIMLECQNVAMLAFLTREAKDYVIASDAIHFRECQNTQIRYDLLMSAEASDPAPTIGLVCFFRQNHGSSLDGINDLEKAGFQYRPFLRTYDKVLVNVKCDVAKKEKLTDADIVEKRIACTNTELSTLLANRFGRDAIVLSSADWSLRRRMVESDSAVTFLPAIATLTMEESEDFALRDMDNPYGVEIGFVGAESSLEDDAFKTLMDILRRFYLKHENTGLFTLCD</sequence>
<name>A0A6N6NN63_9ACTN</name>
<dbReference type="EMBL" id="WAJR01000008">
    <property type="protein sequence ID" value="KAB1640907.1"/>
    <property type="molecule type" value="Genomic_DNA"/>
</dbReference>
<dbReference type="InterPro" id="IPR050950">
    <property type="entry name" value="HTH-type_LysR_regulators"/>
</dbReference>
<dbReference type="RefSeq" id="WP_158049325.1">
    <property type="nucleotide sequence ID" value="NZ_DBEZNT010000009.1"/>
</dbReference>
<comment type="caution">
    <text evidence="2">The sequence shown here is derived from an EMBL/GenBank/DDBJ whole genome shotgun (WGS) entry which is preliminary data.</text>
</comment>